<accession>A0A7S0BVK8</accession>
<evidence type="ECO:0000256" key="1">
    <source>
        <dbReference type="SAM" id="MobiDB-lite"/>
    </source>
</evidence>
<sequence>MSTGSDGPSRSMEKVSRKSTGSSRLDTGKARGSSNSEESEAARVVMKEIEKAKKAENSPAISPEAPEMEKVSGFSKEQMEMMDQSALEKKSRVVQERLAKREVELKKQAMRIEKLKAELQAIEAPMKKEILEVREKLEDANRRESSCVATINELRKTLFASESELKRIRENKMELSGNLLSIMRDYEKRKEERLNELSDLVGDEKPKPTAVTFGGF</sequence>
<feature type="compositionally biased region" description="Basic and acidic residues" evidence="1">
    <location>
        <begin position="45"/>
        <end position="56"/>
    </location>
</feature>
<name>A0A7S0BVK8_9RHOD</name>
<feature type="region of interest" description="Disordered" evidence="1">
    <location>
        <begin position="1"/>
        <end position="73"/>
    </location>
</feature>
<evidence type="ECO:0000313" key="2">
    <source>
        <dbReference type="EMBL" id="CAD8403712.1"/>
    </source>
</evidence>
<gene>
    <name evidence="2" type="ORF">RMAR0315_LOCUS13721</name>
</gene>
<protein>
    <recommendedName>
        <fullName evidence="3">RAB6-interacting golgin</fullName>
    </recommendedName>
</protein>
<dbReference type="AlphaFoldDB" id="A0A7S0BVK8"/>
<proteinExistence type="predicted"/>
<organism evidence="2">
    <name type="scientific">Rhodosorus marinus</name>
    <dbReference type="NCBI Taxonomy" id="101924"/>
    <lineage>
        <taxon>Eukaryota</taxon>
        <taxon>Rhodophyta</taxon>
        <taxon>Stylonematophyceae</taxon>
        <taxon>Stylonematales</taxon>
        <taxon>Stylonemataceae</taxon>
        <taxon>Rhodosorus</taxon>
    </lineage>
</organism>
<reference evidence="2" key="1">
    <citation type="submission" date="2021-01" db="EMBL/GenBank/DDBJ databases">
        <authorList>
            <person name="Corre E."/>
            <person name="Pelletier E."/>
            <person name="Niang G."/>
            <person name="Scheremetjew M."/>
            <person name="Finn R."/>
            <person name="Kale V."/>
            <person name="Holt S."/>
            <person name="Cochrane G."/>
            <person name="Meng A."/>
            <person name="Brown T."/>
            <person name="Cohen L."/>
        </authorList>
    </citation>
    <scope>NUCLEOTIDE SEQUENCE</scope>
    <source>
        <strain evidence="2">UTEX LB 2760</strain>
    </source>
</reference>
<dbReference type="EMBL" id="HBEK01024983">
    <property type="protein sequence ID" value="CAD8403712.1"/>
    <property type="molecule type" value="Transcribed_RNA"/>
</dbReference>
<evidence type="ECO:0008006" key="3">
    <source>
        <dbReference type="Google" id="ProtNLM"/>
    </source>
</evidence>